<gene>
    <name evidence="2" type="ORF">CPB84DRAFT_1852372</name>
</gene>
<feature type="compositionally biased region" description="Polar residues" evidence="1">
    <location>
        <begin position="230"/>
        <end position="245"/>
    </location>
</feature>
<reference evidence="2" key="1">
    <citation type="submission" date="2020-11" db="EMBL/GenBank/DDBJ databases">
        <authorList>
            <consortium name="DOE Joint Genome Institute"/>
            <person name="Ahrendt S."/>
            <person name="Riley R."/>
            <person name="Andreopoulos W."/>
            <person name="LaButti K."/>
            <person name="Pangilinan J."/>
            <person name="Ruiz-duenas F.J."/>
            <person name="Barrasa J.M."/>
            <person name="Sanchez-Garcia M."/>
            <person name="Camarero S."/>
            <person name="Miyauchi S."/>
            <person name="Serrano A."/>
            <person name="Linde D."/>
            <person name="Babiker R."/>
            <person name="Drula E."/>
            <person name="Ayuso-Fernandez I."/>
            <person name="Pacheco R."/>
            <person name="Padilla G."/>
            <person name="Ferreira P."/>
            <person name="Barriuso J."/>
            <person name="Kellner H."/>
            <person name="Castanera R."/>
            <person name="Alfaro M."/>
            <person name="Ramirez L."/>
            <person name="Pisabarro A.G."/>
            <person name="Kuo A."/>
            <person name="Tritt A."/>
            <person name="Lipzen A."/>
            <person name="He G."/>
            <person name="Yan M."/>
            <person name="Ng V."/>
            <person name="Cullen D."/>
            <person name="Martin F."/>
            <person name="Rosso M.-N."/>
            <person name="Henrissat B."/>
            <person name="Hibbett D."/>
            <person name="Martinez A.T."/>
            <person name="Grigoriev I.V."/>
        </authorList>
    </citation>
    <scope>NUCLEOTIDE SEQUENCE</scope>
    <source>
        <strain evidence="2">AH 44721</strain>
    </source>
</reference>
<dbReference type="AlphaFoldDB" id="A0A9P5NAJ6"/>
<organism evidence="2 3">
    <name type="scientific">Gymnopilus junonius</name>
    <name type="common">Spectacular rustgill mushroom</name>
    <name type="synonym">Gymnopilus spectabilis subsp. junonius</name>
    <dbReference type="NCBI Taxonomy" id="109634"/>
    <lineage>
        <taxon>Eukaryota</taxon>
        <taxon>Fungi</taxon>
        <taxon>Dikarya</taxon>
        <taxon>Basidiomycota</taxon>
        <taxon>Agaricomycotina</taxon>
        <taxon>Agaricomycetes</taxon>
        <taxon>Agaricomycetidae</taxon>
        <taxon>Agaricales</taxon>
        <taxon>Agaricineae</taxon>
        <taxon>Hymenogastraceae</taxon>
        <taxon>Gymnopilus</taxon>
    </lineage>
</organism>
<feature type="region of interest" description="Disordered" evidence="1">
    <location>
        <begin position="230"/>
        <end position="273"/>
    </location>
</feature>
<sequence>MAYINGQNRISIPPFQGVIGASNDTSITASTPSPAEASCTRGVECQQDAFLTPYFKHIQDSTSPYRKSQIWKSRLAGDRWPAAVQHVTSPSPQHRHIFLFLHQHLTSAVNVHAFMPINIVQGMDPLGITCGCGHFVPYKPCASNANGNKGRLVAICNGPNAQGVPCKTICWKKGSSASPTSSPPAALPSVFATEAPPGKPVCPVNGCGQSRIAPDCACQLCQKHCISSGGCSSKNHIPPTSSSARTALPPPIPIPDANTQPPAPAPSPSSTIDLGHAPIAVVVSLPSRPDSTTPSCIDA</sequence>
<evidence type="ECO:0000313" key="2">
    <source>
        <dbReference type="EMBL" id="KAF8878491.1"/>
    </source>
</evidence>
<evidence type="ECO:0000256" key="1">
    <source>
        <dbReference type="SAM" id="MobiDB-lite"/>
    </source>
</evidence>
<dbReference type="Proteomes" id="UP000724874">
    <property type="component" value="Unassembled WGS sequence"/>
</dbReference>
<protein>
    <submittedName>
        <fullName evidence="2">Uncharacterized protein</fullName>
    </submittedName>
</protein>
<name>A0A9P5NAJ6_GYMJU</name>
<dbReference type="EMBL" id="JADNYJ010000158">
    <property type="protein sequence ID" value="KAF8878491.1"/>
    <property type="molecule type" value="Genomic_DNA"/>
</dbReference>
<evidence type="ECO:0000313" key="3">
    <source>
        <dbReference type="Proteomes" id="UP000724874"/>
    </source>
</evidence>
<dbReference type="OrthoDB" id="10629273at2759"/>
<proteinExistence type="predicted"/>
<accession>A0A9P5NAJ6</accession>
<comment type="caution">
    <text evidence="2">The sequence shown here is derived from an EMBL/GenBank/DDBJ whole genome shotgun (WGS) entry which is preliminary data.</text>
</comment>
<keyword evidence="3" id="KW-1185">Reference proteome</keyword>